<protein>
    <submittedName>
        <fullName evidence="4">GNAT family N-acetyltransferase</fullName>
        <ecNumber evidence="4">2.3.1.-</ecNumber>
    </submittedName>
</protein>
<evidence type="ECO:0000259" key="2">
    <source>
        <dbReference type="PROSITE" id="PS50995"/>
    </source>
</evidence>
<gene>
    <name evidence="4" type="ORF">ACFO5S_07450</name>
</gene>
<organism evidence="4 5">
    <name type="scientific">Flavobacterium branchiicola</name>
    <dbReference type="NCBI Taxonomy" id="1114875"/>
    <lineage>
        <taxon>Bacteria</taxon>
        <taxon>Pseudomonadati</taxon>
        <taxon>Bacteroidota</taxon>
        <taxon>Flavobacteriia</taxon>
        <taxon>Flavobacteriales</taxon>
        <taxon>Flavobacteriaceae</taxon>
        <taxon>Flavobacterium</taxon>
    </lineage>
</organism>
<feature type="domain" description="HTH marR-type" evidence="2">
    <location>
        <begin position="1"/>
        <end position="136"/>
    </location>
</feature>
<evidence type="ECO:0000313" key="4">
    <source>
        <dbReference type="EMBL" id="MFC4747275.1"/>
    </source>
</evidence>
<evidence type="ECO:0000259" key="3">
    <source>
        <dbReference type="PROSITE" id="PS51186"/>
    </source>
</evidence>
<dbReference type="SUPFAM" id="SSF55729">
    <property type="entry name" value="Acyl-CoA N-acyltransferases (Nat)"/>
    <property type="match status" value="1"/>
</dbReference>
<dbReference type="RefSeq" id="WP_213257610.1">
    <property type="nucleotide sequence ID" value="NZ_JAGYWA010000003.1"/>
</dbReference>
<dbReference type="PROSITE" id="PS50995">
    <property type="entry name" value="HTH_MARR_2"/>
    <property type="match status" value="1"/>
</dbReference>
<dbReference type="PANTHER" id="PTHR13947">
    <property type="entry name" value="GNAT FAMILY N-ACETYLTRANSFERASE"/>
    <property type="match status" value="1"/>
</dbReference>
<evidence type="ECO:0000256" key="1">
    <source>
        <dbReference type="ARBA" id="ARBA00022679"/>
    </source>
</evidence>
<proteinExistence type="predicted"/>
<dbReference type="Proteomes" id="UP001595935">
    <property type="component" value="Unassembled WGS sequence"/>
</dbReference>
<dbReference type="Gene3D" id="1.10.10.10">
    <property type="entry name" value="Winged helix-like DNA-binding domain superfamily/Winged helix DNA-binding domain"/>
    <property type="match status" value="1"/>
</dbReference>
<dbReference type="InterPro" id="IPR011991">
    <property type="entry name" value="ArsR-like_HTH"/>
</dbReference>
<dbReference type="Pfam" id="PF01047">
    <property type="entry name" value="MarR"/>
    <property type="match status" value="1"/>
</dbReference>
<dbReference type="PRINTS" id="PR00598">
    <property type="entry name" value="HTHMARR"/>
</dbReference>
<dbReference type="Gene3D" id="3.40.630.30">
    <property type="match status" value="1"/>
</dbReference>
<accession>A0ABV9PF74</accession>
<dbReference type="InterPro" id="IPR036390">
    <property type="entry name" value="WH_DNA-bd_sf"/>
</dbReference>
<dbReference type="GO" id="GO:0016746">
    <property type="term" value="F:acyltransferase activity"/>
    <property type="evidence" value="ECO:0007669"/>
    <property type="project" value="UniProtKB-KW"/>
</dbReference>
<dbReference type="EMBL" id="JBHSGV010000003">
    <property type="protein sequence ID" value="MFC4747275.1"/>
    <property type="molecule type" value="Genomic_DNA"/>
</dbReference>
<dbReference type="CDD" id="cd00090">
    <property type="entry name" value="HTH_ARSR"/>
    <property type="match status" value="1"/>
</dbReference>
<dbReference type="Pfam" id="PF00583">
    <property type="entry name" value="Acetyltransf_1"/>
    <property type="match status" value="1"/>
</dbReference>
<dbReference type="PANTHER" id="PTHR13947:SF37">
    <property type="entry name" value="LD18367P"/>
    <property type="match status" value="1"/>
</dbReference>
<keyword evidence="4" id="KW-0012">Acyltransferase</keyword>
<keyword evidence="5" id="KW-1185">Reference proteome</keyword>
<dbReference type="InterPro" id="IPR036388">
    <property type="entry name" value="WH-like_DNA-bd_sf"/>
</dbReference>
<dbReference type="SUPFAM" id="SSF46785">
    <property type="entry name" value="Winged helix' DNA-binding domain"/>
    <property type="match status" value="1"/>
</dbReference>
<sequence length="306" mass="35607">MNTSTLKIRSFNRFYTAHLDILSQHYLESDYSLTEVRILYEISESELITAQKIAEILNLDKGYLSRILKRFLKENLIEKVIAAEDKRAFNIKLTSSGKELIRGFNAKSEKQIENKMEGLNFIEKENLVNSMQNIKNLLTAQKPTPADITYRHNITPGDIGYIIYLHGFIYGNESNFSNDFEKYVIKTFYEFLEKYSPENDRIWMAEYNNKIIGCIAIVHQSTEEAQLRWFLLDPSFRGLGIGKKLLNDSINFCREKGFKNVFLLTTSLQDTALGMYKKAGFQLTKSEQISEWGKVFNEERYDLSLE</sequence>
<comment type="caution">
    <text evidence="4">The sequence shown here is derived from an EMBL/GenBank/DDBJ whole genome shotgun (WGS) entry which is preliminary data.</text>
</comment>
<feature type="domain" description="N-acetyltransferase" evidence="3">
    <location>
        <begin position="159"/>
        <end position="306"/>
    </location>
</feature>
<dbReference type="InterPro" id="IPR050769">
    <property type="entry name" value="NAT_camello-type"/>
</dbReference>
<dbReference type="SMART" id="SM00347">
    <property type="entry name" value="HTH_MARR"/>
    <property type="match status" value="1"/>
</dbReference>
<reference evidence="5" key="1">
    <citation type="journal article" date="2019" name="Int. J. Syst. Evol. Microbiol.">
        <title>The Global Catalogue of Microorganisms (GCM) 10K type strain sequencing project: providing services to taxonomists for standard genome sequencing and annotation.</title>
        <authorList>
            <consortium name="The Broad Institute Genomics Platform"/>
            <consortium name="The Broad Institute Genome Sequencing Center for Infectious Disease"/>
            <person name="Wu L."/>
            <person name="Ma J."/>
        </authorList>
    </citation>
    <scope>NUCLEOTIDE SEQUENCE [LARGE SCALE GENOMIC DNA]</scope>
    <source>
        <strain evidence="5">WYCCWR 13023</strain>
    </source>
</reference>
<dbReference type="CDD" id="cd04301">
    <property type="entry name" value="NAT_SF"/>
    <property type="match status" value="1"/>
</dbReference>
<dbReference type="InterPro" id="IPR016181">
    <property type="entry name" value="Acyl_CoA_acyltransferase"/>
</dbReference>
<dbReference type="EC" id="2.3.1.-" evidence="4"/>
<dbReference type="InterPro" id="IPR000835">
    <property type="entry name" value="HTH_MarR-typ"/>
</dbReference>
<dbReference type="InterPro" id="IPR000182">
    <property type="entry name" value="GNAT_dom"/>
</dbReference>
<name>A0ABV9PF74_9FLAO</name>
<dbReference type="PROSITE" id="PS51186">
    <property type="entry name" value="GNAT"/>
    <property type="match status" value="1"/>
</dbReference>
<evidence type="ECO:0000313" key="5">
    <source>
        <dbReference type="Proteomes" id="UP001595935"/>
    </source>
</evidence>
<keyword evidence="1 4" id="KW-0808">Transferase</keyword>